<dbReference type="InterPro" id="IPR036388">
    <property type="entry name" value="WH-like_DNA-bd_sf"/>
</dbReference>
<keyword evidence="1" id="KW-0805">Transcription regulation</keyword>
<feature type="domain" description="HTH gntR-type" evidence="4">
    <location>
        <begin position="20"/>
        <end position="88"/>
    </location>
</feature>
<dbReference type="Pfam" id="PF07729">
    <property type="entry name" value="FCD"/>
    <property type="match status" value="1"/>
</dbReference>
<evidence type="ECO:0000313" key="5">
    <source>
        <dbReference type="EMBL" id="MBB2967948.1"/>
    </source>
</evidence>
<dbReference type="GO" id="GO:0003677">
    <property type="term" value="F:DNA binding"/>
    <property type="evidence" value="ECO:0007669"/>
    <property type="project" value="UniProtKB-KW"/>
</dbReference>
<evidence type="ECO:0000259" key="4">
    <source>
        <dbReference type="PROSITE" id="PS50949"/>
    </source>
</evidence>
<dbReference type="RefSeq" id="WP_021765387.1">
    <property type="nucleotide sequence ID" value="NZ_JACHVP010000003.1"/>
</dbReference>
<keyword evidence="6" id="KW-1185">Reference proteome</keyword>
<dbReference type="PROSITE" id="PS50949">
    <property type="entry name" value="HTH_GNTR"/>
    <property type="match status" value="1"/>
</dbReference>
<reference evidence="5 6" key="1">
    <citation type="submission" date="2020-08" db="EMBL/GenBank/DDBJ databases">
        <title>Sequencing the genomes of 1000 actinobacteria strains.</title>
        <authorList>
            <person name="Klenk H.-P."/>
        </authorList>
    </citation>
    <scope>NUCLEOTIDE SEQUENCE [LARGE SCALE GENOMIC DNA]</scope>
    <source>
        <strain evidence="5 6">DSM 20146</strain>
    </source>
</reference>
<dbReference type="PANTHER" id="PTHR43537:SF5">
    <property type="entry name" value="UXU OPERON TRANSCRIPTIONAL REGULATOR"/>
    <property type="match status" value="1"/>
</dbReference>
<dbReference type="SMART" id="SM00895">
    <property type="entry name" value="FCD"/>
    <property type="match status" value="1"/>
</dbReference>
<sequence>MNSSARRSEQGQESGDGRYRPGYELVAEQLLQYIAEQNLRPGDRLPTEQGLAEILDATRNVTREAVKVLAAIGRLSVRKGAGIFVAAPATNFGADELEHFQPTDMEQVLMLLDYRRLIESETARRAATLATPVQVRAIREAAEESAIAGASDAAEAFADADAIFHRAVAIASQNVFLQASVSNVRRYIAQSDVLLFHGDAPGSLKVAGDQHVAIAEAVANGDMDRAVDLMVEHIDTTQHQFERKIRDRIFTANNPT</sequence>
<organism evidence="5 6">
    <name type="scientific">Leifsonia aquatica</name>
    <name type="common">Corynebacterium aquaticum</name>
    <dbReference type="NCBI Taxonomy" id="144185"/>
    <lineage>
        <taxon>Bacteria</taxon>
        <taxon>Bacillati</taxon>
        <taxon>Actinomycetota</taxon>
        <taxon>Actinomycetes</taxon>
        <taxon>Micrococcales</taxon>
        <taxon>Microbacteriaceae</taxon>
        <taxon>Leifsonia</taxon>
    </lineage>
</organism>
<dbReference type="EMBL" id="JACHVP010000003">
    <property type="protein sequence ID" value="MBB2967948.1"/>
    <property type="molecule type" value="Genomic_DNA"/>
</dbReference>
<keyword evidence="2 5" id="KW-0238">DNA-binding</keyword>
<evidence type="ECO:0000313" key="6">
    <source>
        <dbReference type="Proteomes" id="UP000538196"/>
    </source>
</evidence>
<dbReference type="InterPro" id="IPR011711">
    <property type="entry name" value="GntR_C"/>
</dbReference>
<dbReference type="Proteomes" id="UP000538196">
    <property type="component" value="Unassembled WGS sequence"/>
</dbReference>
<dbReference type="PANTHER" id="PTHR43537">
    <property type="entry name" value="TRANSCRIPTIONAL REGULATOR, GNTR FAMILY"/>
    <property type="match status" value="1"/>
</dbReference>
<comment type="caution">
    <text evidence="5">The sequence shown here is derived from an EMBL/GenBank/DDBJ whole genome shotgun (WGS) entry which is preliminary data.</text>
</comment>
<evidence type="ECO:0000256" key="2">
    <source>
        <dbReference type="ARBA" id="ARBA00023125"/>
    </source>
</evidence>
<accession>A0A7W4UXA3</accession>
<dbReference type="AlphaFoldDB" id="A0A7W4UXA3"/>
<evidence type="ECO:0000256" key="3">
    <source>
        <dbReference type="ARBA" id="ARBA00023163"/>
    </source>
</evidence>
<keyword evidence="3" id="KW-0804">Transcription</keyword>
<dbReference type="Gene3D" id="1.20.120.530">
    <property type="entry name" value="GntR ligand-binding domain-like"/>
    <property type="match status" value="1"/>
</dbReference>
<gene>
    <name evidence="5" type="ORF">FHX33_002718</name>
</gene>
<dbReference type="SUPFAM" id="SSF46785">
    <property type="entry name" value="Winged helix' DNA-binding domain"/>
    <property type="match status" value="1"/>
</dbReference>
<evidence type="ECO:0000256" key="1">
    <source>
        <dbReference type="ARBA" id="ARBA00023015"/>
    </source>
</evidence>
<dbReference type="InterPro" id="IPR036390">
    <property type="entry name" value="WH_DNA-bd_sf"/>
</dbReference>
<dbReference type="Gene3D" id="1.10.10.10">
    <property type="entry name" value="Winged helix-like DNA-binding domain superfamily/Winged helix DNA-binding domain"/>
    <property type="match status" value="1"/>
</dbReference>
<name>A0A7W4UXA3_LEIAQ</name>
<dbReference type="SUPFAM" id="SSF48008">
    <property type="entry name" value="GntR ligand-binding domain-like"/>
    <property type="match status" value="1"/>
</dbReference>
<dbReference type="CDD" id="cd07377">
    <property type="entry name" value="WHTH_GntR"/>
    <property type="match status" value="1"/>
</dbReference>
<protein>
    <submittedName>
        <fullName evidence="5">DNA-binding FadR family transcriptional regulator</fullName>
    </submittedName>
</protein>
<dbReference type="Pfam" id="PF00392">
    <property type="entry name" value="GntR"/>
    <property type="match status" value="1"/>
</dbReference>
<dbReference type="GO" id="GO:0003700">
    <property type="term" value="F:DNA-binding transcription factor activity"/>
    <property type="evidence" value="ECO:0007669"/>
    <property type="project" value="InterPro"/>
</dbReference>
<dbReference type="SMART" id="SM00345">
    <property type="entry name" value="HTH_GNTR"/>
    <property type="match status" value="1"/>
</dbReference>
<proteinExistence type="predicted"/>
<dbReference type="InterPro" id="IPR008920">
    <property type="entry name" value="TF_FadR/GntR_C"/>
</dbReference>
<dbReference type="InterPro" id="IPR000524">
    <property type="entry name" value="Tscrpt_reg_HTH_GntR"/>
</dbReference>